<keyword evidence="1" id="KW-0732">Signal</keyword>
<accession>A0A7X1ZAK2</accession>
<dbReference type="PANTHER" id="PTHR38342:SF2">
    <property type="entry name" value="INNER MEMBRANE OR EXPORTED"/>
    <property type="match status" value="1"/>
</dbReference>
<reference evidence="3 4" key="1">
    <citation type="submission" date="2019-10" db="EMBL/GenBank/DDBJ databases">
        <title>Draft whole-genome sequence of the purple nonsulfur photosynthetic bacterium Roseospira navarrensis DSM 15114.</title>
        <authorList>
            <person name="Kyndt J.A."/>
            <person name="Meyer T.E."/>
        </authorList>
    </citation>
    <scope>NUCLEOTIDE SEQUENCE [LARGE SCALE GENOMIC DNA]</scope>
    <source>
        <strain evidence="3 4">DSM 15114</strain>
    </source>
</reference>
<dbReference type="OrthoDB" id="9799367at2"/>
<gene>
    <name evidence="3" type="ORF">GHC57_00600</name>
</gene>
<dbReference type="InterPro" id="IPR005180">
    <property type="entry name" value="DUF302"/>
</dbReference>
<dbReference type="EMBL" id="WIVE01000001">
    <property type="protein sequence ID" value="MQX35008.1"/>
    <property type="molecule type" value="Genomic_DNA"/>
</dbReference>
<dbReference type="Pfam" id="PF03625">
    <property type="entry name" value="DUF302"/>
    <property type="match status" value="1"/>
</dbReference>
<protein>
    <submittedName>
        <fullName evidence="3">DUF302 domain-containing protein</fullName>
    </submittedName>
</protein>
<dbReference type="CDD" id="cd14797">
    <property type="entry name" value="DUF302"/>
    <property type="match status" value="1"/>
</dbReference>
<dbReference type="RefSeq" id="WP_153340045.1">
    <property type="nucleotide sequence ID" value="NZ_WIVE01000001.1"/>
</dbReference>
<feature type="chain" id="PRO_5030601683" evidence="1">
    <location>
        <begin position="26"/>
        <end position="165"/>
    </location>
</feature>
<feature type="domain" description="DUF302" evidence="2">
    <location>
        <begin position="70"/>
        <end position="132"/>
    </location>
</feature>
<organism evidence="3 4">
    <name type="scientific">Roseospira navarrensis</name>
    <dbReference type="NCBI Taxonomy" id="140058"/>
    <lineage>
        <taxon>Bacteria</taxon>
        <taxon>Pseudomonadati</taxon>
        <taxon>Pseudomonadota</taxon>
        <taxon>Alphaproteobacteria</taxon>
        <taxon>Rhodospirillales</taxon>
        <taxon>Rhodospirillaceae</taxon>
        <taxon>Roseospira</taxon>
    </lineage>
</organism>
<name>A0A7X1ZAK2_9PROT</name>
<dbReference type="AlphaFoldDB" id="A0A7X1ZAK2"/>
<dbReference type="PANTHER" id="PTHR38342">
    <property type="entry name" value="SLR5037 PROTEIN"/>
    <property type="match status" value="1"/>
</dbReference>
<evidence type="ECO:0000259" key="2">
    <source>
        <dbReference type="Pfam" id="PF03625"/>
    </source>
</evidence>
<evidence type="ECO:0000313" key="4">
    <source>
        <dbReference type="Proteomes" id="UP000434582"/>
    </source>
</evidence>
<sequence>MRSMTRRLTALAPFALAAALIVAPAAPSLADAHGETDGLVRLQSPHSVEETIARLKAAVEAKGIRVFADIPHTANAAAMDLEMPPVHLLIFGSPKIGAPLMSAAPSIGIDLPIKALAWQDADGQVWLAYNDPAYLADRHGLDADMKPFQGMAKALSGFTAQAVKE</sequence>
<comment type="caution">
    <text evidence="3">The sequence shown here is derived from an EMBL/GenBank/DDBJ whole genome shotgun (WGS) entry which is preliminary data.</text>
</comment>
<dbReference type="SUPFAM" id="SSF103247">
    <property type="entry name" value="TT1751-like"/>
    <property type="match status" value="1"/>
</dbReference>
<dbReference type="InterPro" id="IPR035923">
    <property type="entry name" value="TT1751-like_sf"/>
</dbReference>
<keyword evidence="4" id="KW-1185">Reference proteome</keyword>
<feature type="signal peptide" evidence="1">
    <location>
        <begin position="1"/>
        <end position="25"/>
    </location>
</feature>
<proteinExistence type="predicted"/>
<evidence type="ECO:0000313" key="3">
    <source>
        <dbReference type="EMBL" id="MQX35008.1"/>
    </source>
</evidence>
<dbReference type="Proteomes" id="UP000434582">
    <property type="component" value="Unassembled WGS sequence"/>
</dbReference>
<evidence type="ECO:0000256" key="1">
    <source>
        <dbReference type="SAM" id="SignalP"/>
    </source>
</evidence>
<dbReference type="Gene3D" id="3.30.310.70">
    <property type="entry name" value="TT1751-like domain"/>
    <property type="match status" value="1"/>
</dbReference>